<dbReference type="Proteomes" id="UP001560573">
    <property type="component" value="Unassembled WGS sequence"/>
</dbReference>
<comment type="caution">
    <text evidence="1">The sequence shown here is derived from an EMBL/GenBank/DDBJ whole genome shotgun (WGS) entry which is preliminary data.</text>
</comment>
<evidence type="ECO:0000313" key="1">
    <source>
        <dbReference type="EMBL" id="MEX6686703.1"/>
    </source>
</evidence>
<dbReference type="InterPro" id="IPR025345">
    <property type="entry name" value="DUF4249"/>
</dbReference>
<accession>A0ABV3ZE08</accession>
<dbReference type="RefSeq" id="WP_369328099.1">
    <property type="nucleotide sequence ID" value="NZ_JAULBC010000001.1"/>
</dbReference>
<gene>
    <name evidence="1" type="ORF">QTN47_04315</name>
</gene>
<evidence type="ECO:0000313" key="2">
    <source>
        <dbReference type="Proteomes" id="UP001560573"/>
    </source>
</evidence>
<protein>
    <submittedName>
        <fullName evidence="1">DUF4249 domain-containing protein</fullName>
    </submittedName>
</protein>
<keyword evidence="2" id="KW-1185">Reference proteome</keyword>
<name>A0ABV3ZE08_9BACT</name>
<dbReference type="Pfam" id="PF14054">
    <property type="entry name" value="DUF4249"/>
    <property type="match status" value="1"/>
</dbReference>
<dbReference type="EMBL" id="JAULBC010000001">
    <property type="protein sequence ID" value="MEX6686703.1"/>
    <property type="molecule type" value="Genomic_DNA"/>
</dbReference>
<proteinExistence type="predicted"/>
<sequence length="301" mass="33486">MKNKLSIFLVFFINWFCSCEKTIHLTVADQPAKLVVDGSIENGQQPLIFLSTSLNYFSTITPEELASSFVHDAVVTISDGIKTVRLKEFSYKDSVSGYTGYFYTTDPLLPSQAFRGKVNTTYSLQIQTPDSITYTASTTIPAIAKKCDSLWWLPAPAANDDTTLAVVMGRFTDPPGLGNYVRGYTRVNSEPFYPPANSVFDDQFTDGTTYDFQIVKGQRKGGSNTFNNDTDDFFHRGDTVTLRLSNIDKATYDFWRTWEFSYQSVGNPFASPTKVLSNISGNALGVFAGYGSQYKTIVIPK</sequence>
<reference evidence="1 2" key="1">
    <citation type="submission" date="2023-07" db="EMBL/GenBank/DDBJ databases">
        <authorList>
            <person name="Lian W.-H."/>
        </authorList>
    </citation>
    <scope>NUCLEOTIDE SEQUENCE [LARGE SCALE GENOMIC DNA]</scope>
    <source>
        <strain evidence="1 2">SYSU DXS3180</strain>
    </source>
</reference>
<dbReference type="PROSITE" id="PS51257">
    <property type="entry name" value="PROKAR_LIPOPROTEIN"/>
    <property type="match status" value="1"/>
</dbReference>
<organism evidence="1 2">
    <name type="scientific">Danxiaibacter flavus</name>
    <dbReference type="NCBI Taxonomy" id="3049108"/>
    <lineage>
        <taxon>Bacteria</taxon>
        <taxon>Pseudomonadati</taxon>
        <taxon>Bacteroidota</taxon>
        <taxon>Chitinophagia</taxon>
        <taxon>Chitinophagales</taxon>
        <taxon>Chitinophagaceae</taxon>
        <taxon>Danxiaibacter</taxon>
    </lineage>
</organism>